<dbReference type="InterPro" id="IPR050228">
    <property type="entry name" value="Carboxylesterase_BioH"/>
</dbReference>
<dbReference type="GO" id="GO:0006508">
    <property type="term" value="P:proteolysis"/>
    <property type="evidence" value="ECO:0007669"/>
    <property type="project" value="InterPro"/>
</dbReference>
<dbReference type="Proteomes" id="UP000267798">
    <property type="component" value="Unassembled WGS sequence"/>
</dbReference>
<dbReference type="InterPro" id="IPR029058">
    <property type="entry name" value="AB_hydrolase_fold"/>
</dbReference>
<evidence type="ECO:0000313" key="5">
    <source>
        <dbReference type="EMBL" id="RJX38538.1"/>
    </source>
</evidence>
<dbReference type="GO" id="GO:0004177">
    <property type="term" value="F:aminopeptidase activity"/>
    <property type="evidence" value="ECO:0007669"/>
    <property type="project" value="UniProtKB-EC"/>
</dbReference>
<dbReference type="Gene3D" id="3.40.50.1820">
    <property type="entry name" value="alpha/beta hydrolase"/>
    <property type="match status" value="1"/>
</dbReference>
<comment type="similarity">
    <text evidence="1">Belongs to the peptidase S33 family.</text>
</comment>
<dbReference type="EMBL" id="QXQB01000004">
    <property type="protein sequence ID" value="RJX38538.1"/>
    <property type="molecule type" value="Genomic_DNA"/>
</dbReference>
<dbReference type="InterPro" id="IPR000073">
    <property type="entry name" value="AB_hydrolase_1"/>
</dbReference>
<keyword evidence="3" id="KW-1133">Transmembrane helix</keyword>
<dbReference type="PANTHER" id="PTHR43194">
    <property type="entry name" value="HYDROLASE ALPHA/BETA FOLD FAMILY"/>
    <property type="match status" value="1"/>
</dbReference>
<evidence type="ECO:0000256" key="2">
    <source>
        <dbReference type="ARBA" id="ARBA00022801"/>
    </source>
</evidence>
<comment type="caution">
    <text evidence="5">The sequence shown here is derived from an EMBL/GenBank/DDBJ whole genome shotgun (WGS) entry which is preliminary data.</text>
</comment>
<dbReference type="PANTHER" id="PTHR43194:SF2">
    <property type="entry name" value="PEROXISOMAL MEMBRANE PROTEIN LPX1"/>
    <property type="match status" value="1"/>
</dbReference>
<dbReference type="OrthoDB" id="53505at2"/>
<gene>
    <name evidence="5" type="ORF">D3P09_18725</name>
</gene>
<dbReference type="Pfam" id="PF00561">
    <property type="entry name" value="Abhydrolase_1"/>
    <property type="match status" value="1"/>
</dbReference>
<reference evidence="5 6" key="1">
    <citation type="submission" date="2018-09" db="EMBL/GenBank/DDBJ databases">
        <title>Paenibacillus aracenensis nov. sp. isolated from a cave in southern Spain.</title>
        <authorList>
            <person name="Jurado V."/>
            <person name="Gutierrez-Patricio S."/>
            <person name="Gonzalez-Pimentel J.L."/>
            <person name="Miller A.Z."/>
            <person name="Laiz L."/>
            <person name="Saiz-Jimenez C."/>
        </authorList>
    </citation>
    <scope>NUCLEOTIDE SEQUENCE [LARGE SCALE GENOMIC DNA]</scope>
    <source>
        <strain evidence="5 6">JCM 19203</strain>
    </source>
</reference>
<keyword evidence="3" id="KW-0812">Transmembrane</keyword>
<name>A0A3A6PHR2_9BACL</name>
<sequence length="362" mass="40874">MNHGRESILGMTGIRNKRKKRWAWAALAAIIAAAVLFHPTWTPAIKSDNSISVLESIDINGARHTVMIRGENRNNPILLFVHGGPGSSEIPYVRKYQNMLEKQFTIVHYDQRGSGKSYHFFEDYSVLTADQLVDDLLALTEQMKTRLKQDTVILAGHSFGTYIGMKAAAKSPESFSAYIGIGQVGDHHASEQDSFAYVLKEAKAARAEADIRQLERLRPLIESGEEMTPRSLIRKYGGASRQIDDNRDYYEGFLLNPEYNGLDVLRYVRGVAETQAGLLAEESARPLPEIVRELAIPCYFVMGAHDYMTSVKAAQAYFELLEAPKKEFIVFEHSAHYPQFEEKERFAEWMAATFGRTERTKG</sequence>
<organism evidence="5 6">
    <name type="scientific">Paenibacillus pinisoli</name>
    <dbReference type="NCBI Taxonomy" id="1276110"/>
    <lineage>
        <taxon>Bacteria</taxon>
        <taxon>Bacillati</taxon>
        <taxon>Bacillota</taxon>
        <taxon>Bacilli</taxon>
        <taxon>Bacillales</taxon>
        <taxon>Paenibacillaceae</taxon>
        <taxon>Paenibacillus</taxon>
    </lineage>
</organism>
<evidence type="ECO:0000259" key="4">
    <source>
        <dbReference type="Pfam" id="PF00561"/>
    </source>
</evidence>
<evidence type="ECO:0000256" key="1">
    <source>
        <dbReference type="ARBA" id="ARBA00010088"/>
    </source>
</evidence>
<evidence type="ECO:0000313" key="6">
    <source>
        <dbReference type="Proteomes" id="UP000267798"/>
    </source>
</evidence>
<dbReference type="PRINTS" id="PR00793">
    <property type="entry name" value="PROAMNOPTASE"/>
</dbReference>
<dbReference type="AlphaFoldDB" id="A0A3A6PHR2"/>
<proteinExistence type="inferred from homology"/>
<protein>
    <submittedName>
        <fullName evidence="5">Alpha/beta hydrolase</fullName>
    </submittedName>
</protein>
<dbReference type="SUPFAM" id="SSF53474">
    <property type="entry name" value="alpha/beta-Hydrolases"/>
    <property type="match status" value="1"/>
</dbReference>
<keyword evidence="3" id="KW-0472">Membrane</keyword>
<evidence type="ECO:0000256" key="3">
    <source>
        <dbReference type="SAM" id="Phobius"/>
    </source>
</evidence>
<feature type="transmembrane region" description="Helical" evidence="3">
    <location>
        <begin position="21"/>
        <end position="41"/>
    </location>
</feature>
<feature type="domain" description="AB hydrolase-1" evidence="4">
    <location>
        <begin position="76"/>
        <end position="342"/>
    </location>
</feature>
<keyword evidence="2 5" id="KW-0378">Hydrolase</keyword>
<accession>A0A3A6PHR2</accession>
<keyword evidence="6" id="KW-1185">Reference proteome</keyword>
<dbReference type="InterPro" id="IPR002410">
    <property type="entry name" value="Peptidase_S33"/>
</dbReference>